<feature type="domain" description="U3 small nucleolar RNA-associated protein 20 N-terminal" evidence="2">
    <location>
        <begin position="852"/>
        <end position="1430"/>
    </location>
</feature>
<dbReference type="PANTHER" id="PTHR17695:SF11">
    <property type="entry name" value="SMALL SUBUNIT PROCESSOME COMPONENT 20 HOMOLOG"/>
    <property type="match status" value="1"/>
</dbReference>
<dbReference type="PANTHER" id="PTHR17695">
    <property type="entry name" value="SMALL SUBUNIT PROCESSOME COMPONENT 20 HOMOLOG"/>
    <property type="match status" value="1"/>
</dbReference>
<dbReference type="GeneID" id="28732352"/>
<gene>
    <name evidence="5" type="ORF">AB675_11609</name>
</gene>
<evidence type="ECO:0000313" key="5">
    <source>
        <dbReference type="EMBL" id="KPI39975.1"/>
    </source>
</evidence>
<comment type="caution">
    <text evidence="5">The sequence shown here is derived from an EMBL/GenBank/DDBJ whole genome shotgun (WGS) entry which is preliminary data.</text>
</comment>
<dbReference type="Proteomes" id="UP000038010">
    <property type="component" value="Unassembled WGS sequence"/>
</dbReference>
<dbReference type="VEuPathDB" id="FungiDB:AB675_11609"/>
<feature type="domain" description="U3 small nucleolar RNA-associated protein 20" evidence="3">
    <location>
        <begin position="1625"/>
        <end position="1841"/>
    </location>
</feature>
<dbReference type="RefSeq" id="XP_017999938.1">
    <property type="nucleotide sequence ID" value="XM_018140471.1"/>
</dbReference>
<dbReference type="Pfam" id="PF20416">
    <property type="entry name" value="UTP20"/>
    <property type="match status" value="1"/>
</dbReference>
<sequence>MSRVSRKTKPTPSQNKHVFEPFSRRIARLKIDPIHTVKGRTPLDDGSDLSYSFFRVALDEWSSLNLTTTFTSFLRSVNGISETLPQLLHHADTVFNLLVQHIEKRDALALEPLLDLTAHFAHDLGQEFEQYFERLVTLIASVAAGSEASDVVEWSFTCLAWMFKYLARLLVQDLRPLLTIFRPYLTSRKEHVSRFSAESLAFLIRKAALLYPKNQVPLTTAISHLLESAVDQPSQVGVMTLLTESCLGVDVELHAGARHLVQCLLSNASSGKDQATAQTIVSGVLIGLIHESDGASFQPIAKQVLDLAKVATAGNDTDRINFSVSMLQVIVGGRKGIRVSAWKDIIATFIDLINAVNSNATEQTTQQRLLTSALILQNAPAGGLLPMVGSLLDASIKSLSATWFFTYCTMVASLGKERFQQFVLPHLQNFVTSNFSDDETALLFTLDQLRKQEAIVVEDGASNSLKSPKVWDESIASRLKDATSGTLPDAWFVGVSRLPHNVRLSTDRSTLFQCMKQRVIRQLRSGRLEDLKSHIIAGSFFESVVDLASDPSELADLFDELKGVLLQLWSLTPYLRAVNALLRRHPGTVNLFGSDQYQIQEVLVSNLLLRSTDVREESLILLNSIAQSSGDSWMVQVLANLLSILRTPYIPANARTISMLIRKLPQQQRASPKDSILELVIPNFCLGILSRYHDQARRDVCRALGEMIEDSALEDTIMDILVSWLITPAIKDLPKLKDVASPVTSSAFEDMSLLQARSAAEAICNQFEDPAGQLVADAELEHQIPKPGPPPQGRKLALDVLTEMVSLAEKRSKFVTPVFLDAQFTKSVHDATRSDSSTSSHTLSAEGSNEDWSLSERKAFITLFANFKNPRVLYRATEVYDKLFELLANGNVDIRKQALLTILKWKNAALQKHEEVLLKVVDEKIPSTEIGVILNAESEDNPVKTDERGDVLPVLLRLVYGLLVGRSGTHGSQESRRKTLLRMLFRMQPSEIASYLEIAIGKLQDVRLLQDGGLSIDALQHEVTTPDQRYGFLRMTLSTIQTLQTTFAPFGNQVIEAILYCTMRSSTILESLPEVSNSLERSTRRTGLECLTSLFEIRAEIEWTVYMPLIYSQLLIPRLESFANDNIQAVSVQLRLVAQWCSDPDFVSFLVSHDDRLLESLWQILSSTSTKPEVKVFILENMLLQLLGHVKEQHHGATIGILEQHQTTIVLALSNNLQAAPPADVLKSISTVLLEVAPHTKSNGSSESIIGLLIDLVISSKHRLTPAVKSKALAAINALLDAENSVSSGGVVNKLFNAISSLFDYFRDSANRLVLSKILQSLARTDRSIDLAAKLCFDLNSMSPDQLDEPDFDRRLRAFQRLATLEVDSGGLVTWRPVVYNLLFFCKDEDFNIRSNAVSALRSFIKRASGMDTLLKGIVLQSVQKGITHDSELVRADFVALFGLLVEHCEDPRLIALRPLLFGNDEEASFFANVLHIQQHRRLRAIRRLVSEVEKGTIDAQSVGQVFLPLLQKFIKDESLDESAQGMKGQSLAAMGTLLQWIRYSQFKVIFKQYKAELENEDHQKTAIKMLGQATDAVLQAWQDRNAAKEQLSHLATSLPEDALLTQDIKEQLYPKLADFVHFRDEAEMSARLPAAIIAIKLLKLLPVDQSQILSAPVVLDVANVLKSRTQESRDAARGVLIEIVGLLGPESVQFVLRQLRSVLQRGYQLHVLSYVVHAILVKMAPEAQLGDLDYCIEDLTAVIMDDTFGSAGQEKDNEDYISSMKEVKSKKSPDTMELLARSTSLDHLGQLIKPITVVLTGFLRTKQVRQVDELLRRIGVGLARNPAASERGLLVFAFQCIQAFYREKAVPRLAEKTTDEKNRERFLLQKPSARGEGTHSANLFKIARFAIDLVRSAFLKHNNLMTPENVHGFLPVIGDALVEGQEEVKISALRLASAVVKLRMPELNEKCPVFVLEAVKVVRNCTHTNEEAAQAALKLIAAILRERKSVKVRDSDVAEVLKRITPDLEEPDRQGVTFAFIRAVLARKPYQLPEVYEVVDKIAIIMVTSHSAGARDVARGVYVHFLVEYPQAAGRWSKQQRFLIKNLEYDYHEGRQAVMEAINTLLAKTSGEITQHLIAAFFIPIVLRMANDEHEGCRDLAGALLGQLFVRADVQRLQGMLEPLEGWLEQSENEALLKLSLQAFSVLFAQREGLEEQLVLCRMRIATILGSSSHETETLEARIQALRLWAVLVQTRPSSTMTSKSESIWKHIRTLLSFNIPERTLAASLVRSFLEACPAKLWSKLPLINSHGSAWDTTAMQLLLRSCVRIIKLNQGDQHLSDEVVTITTLIANSAPTNGLTISVKSEVDSTESASASDEDEDETPAQPTSIPATRYLLDQLAYVLRRELPKHTTATLFPKMTALQLLTTLVPTLPTTSLAQQQLTILLLPLLHLTSPTTNAPFSADPTFAASYNTLTTSAQEVMGLLQERVGDAAYMAALTAASKIARQRREERRRKRVVEQVADPERAARVKRIKGQRTKERKRE</sequence>
<feature type="non-terminal residue" evidence="5">
    <location>
        <position position="2527"/>
    </location>
</feature>
<evidence type="ECO:0000259" key="4">
    <source>
        <dbReference type="Pfam" id="PF23099"/>
    </source>
</evidence>
<evidence type="ECO:0000313" key="6">
    <source>
        <dbReference type="Proteomes" id="UP000038010"/>
    </source>
</evidence>
<protein>
    <submittedName>
        <fullName evidence="5">U3 small nucleolar RNA-associated protein 20</fullName>
    </submittedName>
</protein>
<feature type="region of interest" description="Disordered" evidence="1">
    <location>
        <begin position="2491"/>
        <end position="2527"/>
    </location>
</feature>
<dbReference type="InterPro" id="IPR046523">
    <property type="entry name" value="UTP20_dom"/>
</dbReference>
<dbReference type="Pfam" id="PF23099">
    <property type="entry name" value="UTP20_C"/>
    <property type="match status" value="1"/>
</dbReference>
<dbReference type="InterPro" id="IPR052575">
    <property type="entry name" value="SSU_processome_comp_20"/>
</dbReference>
<organism evidence="5 6">
    <name type="scientific">Cyphellophora attinorum</name>
    <dbReference type="NCBI Taxonomy" id="1664694"/>
    <lineage>
        <taxon>Eukaryota</taxon>
        <taxon>Fungi</taxon>
        <taxon>Dikarya</taxon>
        <taxon>Ascomycota</taxon>
        <taxon>Pezizomycotina</taxon>
        <taxon>Eurotiomycetes</taxon>
        <taxon>Chaetothyriomycetidae</taxon>
        <taxon>Chaetothyriales</taxon>
        <taxon>Cyphellophoraceae</taxon>
        <taxon>Cyphellophora</taxon>
    </lineage>
</organism>
<keyword evidence="6" id="KW-1185">Reference proteome</keyword>
<evidence type="ECO:0000259" key="3">
    <source>
        <dbReference type="Pfam" id="PF20416"/>
    </source>
</evidence>
<dbReference type="STRING" id="1664694.A0A0N1HAU3"/>
<dbReference type="InterPro" id="IPR057525">
    <property type="entry name" value="UTP20_C"/>
</dbReference>
<dbReference type="OrthoDB" id="360653at2759"/>
<accession>A0A0N1HAU3</accession>
<proteinExistence type="predicted"/>
<evidence type="ECO:0000259" key="2">
    <source>
        <dbReference type="Pfam" id="PF07539"/>
    </source>
</evidence>
<dbReference type="EMBL" id="LFJN01000013">
    <property type="protein sequence ID" value="KPI39975.1"/>
    <property type="molecule type" value="Genomic_DNA"/>
</dbReference>
<dbReference type="GO" id="GO:0032040">
    <property type="term" value="C:small-subunit processome"/>
    <property type="evidence" value="ECO:0007669"/>
    <property type="project" value="TreeGrafter"/>
</dbReference>
<feature type="domain" description="U3 small nucleolar RNA-associated protein 20 C-terminal" evidence="4">
    <location>
        <begin position="2453"/>
        <end position="2526"/>
    </location>
</feature>
<reference evidence="5 6" key="1">
    <citation type="submission" date="2015-06" db="EMBL/GenBank/DDBJ databases">
        <title>Draft genome of the ant-associated black yeast Phialophora attae CBS 131958.</title>
        <authorList>
            <person name="Moreno L.F."/>
            <person name="Stielow B.J."/>
            <person name="de Hoog S."/>
            <person name="Vicente V.A."/>
            <person name="Weiss V.A."/>
            <person name="de Vries M."/>
            <person name="Cruz L.M."/>
            <person name="Souza E.M."/>
        </authorList>
    </citation>
    <scope>NUCLEOTIDE SEQUENCE [LARGE SCALE GENOMIC DNA]</scope>
    <source>
        <strain evidence="5 6">CBS 131958</strain>
    </source>
</reference>
<dbReference type="Pfam" id="PF07539">
    <property type="entry name" value="UTP20_N"/>
    <property type="match status" value="1"/>
</dbReference>
<dbReference type="InterPro" id="IPR016024">
    <property type="entry name" value="ARM-type_fold"/>
</dbReference>
<dbReference type="InterPro" id="IPR011430">
    <property type="entry name" value="UTP20_N"/>
</dbReference>
<dbReference type="InterPro" id="IPR011989">
    <property type="entry name" value="ARM-like"/>
</dbReference>
<feature type="region of interest" description="Disordered" evidence="1">
    <location>
        <begin position="2344"/>
        <end position="2372"/>
    </location>
</feature>
<dbReference type="GO" id="GO:0030686">
    <property type="term" value="C:90S preribosome"/>
    <property type="evidence" value="ECO:0007669"/>
    <property type="project" value="TreeGrafter"/>
</dbReference>
<dbReference type="SUPFAM" id="SSF48371">
    <property type="entry name" value="ARM repeat"/>
    <property type="match status" value="3"/>
</dbReference>
<evidence type="ECO:0000256" key="1">
    <source>
        <dbReference type="SAM" id="MobiDB-lite"/>
    </source>
</evidence>
<name>A0A0N1HAU3_9EURO</name>
<dbReference type="Gene3D" id="1.25.10.10">
    <property type="entry name" value="Leucine-rich Repeat Variant"/>
    <property type="match status" value="3"/>
</dbReference>